<keyword evidence="9" id="KW-1185">Reference proteome</keyword>
<evidence type="ECO:0000256" key="7">
    <source>
        <dbReference type="SAM" id="MobiDB-lite"/>
    </source>
</evidence>
<evidence type="ECO:0000256" key="3">
    <source>
        <dbReference type="ARBA" id="ARBA00022603"/>
    </source>
</evidence>
<dbReference type="Gene3D" id="3.40.50.150">
    <property type="entry name" value="Vaccinia Virus protein VP39"/>
    <property type="match status" value="1"/>
</dbReference>
<keyword evidence="4 8" id="KW-0808">Transferase</keyword>
<keyword evidence="5 6" id="KW-0949">S-adenosyl-L-methionine</keyword>
<evidence type="ECO:0000256" key="1">
    <source>
        <dbReference type="ARBA" id="ARBA00003907"/>
    </source>
</evidence>
<dbReference type="InterPro" id="IPR011610">
    <property type="entry name" value="SAM_mthyl_Trfase_ML2640-like"/>
</dbReference>
<evidence type="ECO:0000256" key="4">
    <source>
        <dbReference type="ARBA" id="ARBA00022679"/>
    </source>
</evidence>
<feature type="compositionally biased region" description="Low complexity" evidence="7">
    <location>
        <begin position="54"/>
        <end position="69"/>
    </location>
</feature>
<organism evidence="8 9">
    <name type="scientific">Nocardiopsis mangrovi</name>
    <dbReference type="NCBI Taxonomy" id="1179818"/>
    <lineage>
        <taxon>Bacteria</taxon>
        <taxon>Bacillati</taxon>
        <taxon>Actinomycetota</taxon>
        <taxon>Actinomycetes</taxon>
        <taxon>Streptosporangiales</taxon>
        <taxon>Nocardiopsidaceae</taxon>
        <taxon>Nocardiopsis</taxon>
    </lineage>
</organism>
<evidence type="ECO:0000313" key="8">
    <source>
        <dbReference type="EMBL" id="MFC4564371.1"/>
    </source>
</evidence>
<evidence type="ECO:0000313" key="9">
    <source>
        <dbReference type="Proteomes" id="UP001595923"/>
    </source>
</evidence>
<reference evidence="9" key="1">
    <citation type="journal article" date="2019" name="Int. J. Syst. Evol. Microbiol.">
        <title>The Global Catalogue of Microorganisms (GCM) 10K type strain sequencing project: providing services to taxonomists for standard genome sequencing and annotation.</title>
        <authorList>
            <consortium name="The Broad Institute Genomics Platform"/>
            <consortium name="The Broad Institute Genome Sequencing Center for Infectious Disease"/>
            <person name="Wu L."/>
            <person name="Ma J."/>
        </authorList>
    </citation>
    <scope>NUCLEOTIDE SEQUENCE [LARGE SCALE GENOMIC DNA]</scope>
    <source>
        <strain evidence="9">XZYJ18</strain>
    </source>
</reference>
<dbReference type="SUPFAM" id="SSF53335">
    <property type="entry name" value="S-adenosyl-L-methionine-dependent methyltransferases"/>
    <property type="match status" value="1"/>
</dbReference>
<dbReference type="PANTHER" id="PTHR43619">
    <property type="entry name" value="S-ADENOSYL-L-METHIONINE-DEPENDENT METHYLTRANSFERASE YKTD-RELATED"/>
    <property type="match status" value="1"/>
</dbReference>
<comment type="caution">
    <text evidence="8">The sequence shown here is derived from an EMBL/GenBank/DDBJ whole genome shotgun (WGS) entry which is preliminary data.</text>
</comment>
<accession>A0ABV9DZX1</accession>
<name>A0ABV9DZX1_9ACTN</name>
<dbReference type="EC" id="2.1.1.-" evidence="6"/>
<keyword evidence="3 6" id="KW-0489">Methyltransferase</keyword>
<comment type="similarity">
    <text evidence="2 6">Belongs to the UPF0677 family.</text>
</comment>
<dbReference type="Pfam" id="PF04072">
    <property type="entry name" value="LCM"/>
    <property type="match status" value="1"/>
</dbReference>
<dbReference type="NCBIfam" id="TIGR00027">
    <property type="entry name" value="mthyl_TIGR00027"/>
    <property type="match status" value="1"/>
</dbReference>
<gene>
    <name evidence="8" type="ORF">ACFO4E_21120</name>
</gene>
<proteinExistence type="inferred from homology"/>
<dbReference type="GO" id="GO:0032259">
    <property type="term" value="P:methylation"/>
    <property type="evidence" value="ECO:0007669"/>
    <property type="project" value="UniProtKB-KW"/>
</dbReference>
<dbReference type="GO" id="GO:0008168">
    <property type="term" value="F:methyltransferase activity"/>
    <property type="evidence" value="ECO:0007669"/>
    <property type="project" value="UniProtKB-KW"/>
</dbReference>
<dbReference type="InterPro" id="IPR029063">
    <property type="entry name" value="SAM-dependent_MTases_sf"/>
</dbReference>
<dbReference type="PANTHER" id="PTHR43619:SF2">
    <property type="entry name" value="S-ADENOSYL-L-METHIONINE-DEPENDENT METHYLTRANSFERASES SUPERFAMILY PROTEIN"/>
    <property type="match status" value="1"/>
</dbReference>
<dbReference type="Proteomes" id="UP001595923">
    <property type="component" value="Unassembled WGS sequence"/>
</dbReference>
<evidence type="ECO:0000256" key="5">
    <source>
        <dbReference type="ARBA" id="ARBA00022691"/>
    </source>
</evidence>
<comment type="function">
    <text evidence="1 6">Exhibits S-adenosyl-L-methionine-dependent methyltransferase activity.</text>
</comment>
<evidence type="ECO:0000256" key="2">
    <source>
        <dbReference type="ARBA" id="ARBA00008138"/>
    </source>
</evidence>
<feature type="region of interest" description="Disordered" evidence="7">
    <location>
        <begin position="54"/>
        <end position="75"/>
    </location>
</feature>
<evidence type="ECO:0000256" key="6">
    <source>
        <dbReference type="RuleBase" id="RU362030"/>
    </source>
</evidence>
<feature type="region of interest" description="Disordered" evidence="7">
    <location>
        <begin position="1"/>
        <end position="24"/>
    </location>
</feature>
<dbReference type="RefSeq" id="WP_378577417.1">
    <property type="nucleotide sequence ID" value="NZ_JBHSFQ010000023.1"/>
</dbReference>
<protein>
    <recommendedName>
        <fullName evidence="6">S-adenosyl-L-methionine-dependent methyltransferase</fullName>
        <ecNumber evidence="6">2.1.1.-</ecNumber>
    </recommendedName>
</protein>
<dbReference type="InterPro" id="IPR007213">
    <property type="entry name" value="Ppm1/Ppm2/Tcmp"/>
</dbReference>
<sequence>MTQADTARSAMAEESWTALGNASARAAETPRADRLFADPLAERFLAAVEGAAPAGTAPASDRDPGAAARPPVPPPDLMRMIGDSIVVKTRFFDDFFATACAAGCRQAVLLAAGLDTRAFRLPWPDRLRLFEADLPGLFDFKEAVLGAAAARPTCDRVVVRTDLRDDWPGALRASGLDPDLPTAWLAEGMLGFLTPEACDRVLGGVNALSAPGSRLGLDHTHDGAVHTPHLRPILAGVGSSIDDMIKGGPEVPADQWLARHGWRVEVHDIVERAAAYGRPAPALFQGERAGHARILHTAVRP</sequence>
<dbReference type="EMBL" id="JBHSFQ010000023">
    <property type="protein sequence ID" value="MFC4564371.1"/>
    <property type="molecule type" value="Genomic_DNA"/>
</dbReference>